<feature type="transmembrane region" description="Helical" evidence="7">
    <location>
        <begin position="167"/>
        <end position="186"/>
    </location>
</feature>
<keyword evidence="4 7" id="KW-0812">Transmembrane</keyword>
<dbReference type="RefSeq" id="WP_341412807.1">
    <property type="nucleotide sequence ID" value="NZ_JBBUTH010000010.1"/>
</dbReference>
<keyword evidence="3" id="KW-1003">Cell membrane</keyword>
<evidence type="ECO:0000256" key="3">
    <source>
        <dbReference type="ARBA" id="ARBA00022475"/>
    </source>
</evidence>
<organism evidence="8 9">
    <name type="scientific">Pseudaquabacterium inlustre</name>
    <dbReference type="NCBI Taxonomy" id="2984192"/>
    <lineage>
        <taxon>Bacteria</taxon>
        <taxon>Pseudomonadati</taxon>
        <taxon>Pseudomonadota</taxon>
        <taxon>Betaproteobacteria</taxon>
        <taxon>Burkholderiales</taxon>
        <taxon>Sphaerotilaceae</taxon>
        <taxon>Pseudaquabacterium</taxon>
    </lineage>
</organism>
<evidence type="ECO:0000256" key="1">
    <source>
        <dbReference type="ARBA" id="ARBA00004651"/>
    </source>
</evidence>
<dbReference type="Pfam" id="PF02417">
    <property type="entry name" value="Chromate_transp"/>
    <property type="match status" value="1"/>
</dbReference>
<accession>A0ABU9CMQ2</accession>
<sequence>MDEPACLRPPNARALFTAFTLLSLQGFGGVLGVVHRELVERRRWMSESEFAGDWAMAQVLPGPNVCNLALMYGWRQFGWRGALAALAGLLCAPALLLIAVATLLVSVDQLAPVRGAIGGMAAVASGIVAGAGLRLARGLGTHPLGLCGAWGVAAAALAGLLAARLPLLWVVAAVGLPSCWLTWLRLRRAPPASAP</sequence>
<name>A0ABU9CMQ2_9BURK</name>
<reference evidence="8 9" key="1">
    <citation type="submission" date="2024-04" db="EMBL/GenBank/DDBJ databases">
        <title>Novel species of the genus Ideonella isolated from streams.</title>
        <authorList>
            <person name="Lu H."/>
        </authorList>
    </citation>
    <scope>NUCLEOTIDE SEQUENCE [LARGE SCALE GENOMIC DNA]</scope>
    <source>
        <strain evidence="8 9">DXS22W</strain>
    </source>
</reference>
<evidence type="ECO:0000313" key="9">
    <source>
        <dbReference type="Proteomes" id="UP001365405"/>
    </source>
</evidence>
<dbReference type="PANTHER" id="PTHR43663:SF1">
    <property type="entry name" value="CHROMATE TRANSPORTER"/>
    <property type="match status" value="1"/>
</dbReference>
<feature type="transmembrane region" description="Helical" evidence="7">
    <location>
        <begin position="143"/>
        <end position="161"/>
    </location>
</feature>
<comment type="subcellular location">
    <subcellularLocation>
        <location evidence="1">Cell membrane</location>
        <topology evidence="1">Multi-pass membrane protein</topology>
    </subcellularLocation>
</comment>
<dbReference type="Proteomes" id="UP001365405">
    <property type="component" value="Unassembled WGS sequence"/>
</dbReference>
<gene>
    <name evidence="8" type="ORF">AACH10_22675</name>
</gene>
<proteinExistence type="inferred from homology"/>
<dbReference type="InterPro" id="IPR052518">
    <property type="entry name" value="CHR_Transporter"/>
</dbReference>
<keyword evidence="5 7" id="KW-1133">Transmembrane helix</keyword>
<feature type="transmembrane region" description="Helical" evidence="7">
    <location>
        <begin position="12"/>
        <end position="34"/>
    </location>
</feature>
<keyword evidence="9" id="KW-1185">Reference proteome</keyword>
<evidence type="ECO:0000313" key="8">
    <source>
        <dbReference type="EMBL" id="MEK8053076.1"/>
    </source>
</evidence>
<feature type="transmembrane region" description="Helical" evidence="7">
    <location>
        <begin position="116"/>
        <end position="136"/>
    </location>
</feature>
<evidence type="ECO:0000256" key="5">
    <source>
        <dbReference type="ARBA" id="ARBA00022989"/>
    </source>
</evidence>
<comment type="caution">
    <text evidence="8">The sequence shown here is derived from an EMBL/GenBank/DDBJ whole genome shotgun (WGS) entry which is preliminary data.</text>
</comment>
<evidence type="ECO:0000256" key="2">
    <source>
        <dbReference type="ARBA" id="ARBA00005262"/>
    </source>
</evidence>
<evidence type="ECO:0000256" key="7">
    <source>
        <dbReference type="SAM" id="Phobius"/>
    </source>
</evidence>
<keyword evidence="6 7" id="KW-0472">Membrane</keyword>
<evidence type="ECO:0000256" key="4">
    <source>
        <dbReference type="ARBA" id="ARBA00022692"/>
    </source>
</evidence>
<dbReference type="PANTHER" id="PTHR43663">
    <property type="entry name" value="CHROMATE TRANSPORT PROTEIN-RELATED"/>
    <property type="match status" value="1"/>
</dbReference>
<dbReference type="EMBL" id="JBBUTH010000010">
    <property type="protein sequence ID" value="MEK8053076.1"/>
    <property type="molecule type" value="Genomic_DNA"/>
</dbReference>
<comment type="similarity">
    <text evidence="2">Belongs to the chromate ion transporter (CHR) (TC 2.A.51) family.</text>
</comment>
<evidence type="ECO:0000256" key="6">
    <source>
        <dbReference type="ARBA" id="ARBA00023136"/>
    </source>
</evidence>
<dbReference type="InterPro" id="IPR003370">
    <property type="entry name" value="Chromate_transpt"/>
</dbReference>
<feature type="transmembrane region" description="Helical" evidence="7">
    <location>
        <begin position="81"/>
        <end position="104"/>
    </location>
</feature>
<protein>
    <submittedName>
        <fullName evidence="8">Chromate transporter</fullName>
    </submittedName>
</protein>